<dbReference type="Proteomes" id="UP000201747">
    <property type="component" value="Segment"/>
</dbReference>
<evidence type="ECO:0000313" key="2">
    <source>
        <dbReference type="Proteomes" id="UP000201747"/>
    </source>
</evidence>
<sequence length="359" mass="39209">MTSTEIATTGGAVATQPTTELTIRSDQSEFTPIQRAALAQLGVEEASDDDVKVFFHQAKRTGLDPFAKQIYMIGRRTKVKEWNPNTRQQDEKWVMKQTIQIGIDGYRLACRRIANALGIKLEVDGPYWHDGTQWLDVWLDAENPPKAAKFTVTRDGEKYTAIANYAEYVQTYNTSNGPQPTSMWAKMPANQLAKCAEAAARRQAFPDQFSGVVFEEAAHAVIDSEIVSDQEPAKKEGGRGAAGLAAALGVDQAAGTEDAETIEAAPAENDVRPSATQNRKLNALFEASGLTKDDRTGRRIVVNSLIPNRADPDRAMTASETEHVTAQLENLKTQGEQVLIDTVTSLIEEQDAQAEPSGD</sequence>
<dbReference type="GO" id="GO:0003677">
    <property type="term" value="F:DNA binding"/>
    <property type="evidence" value="ECO:0007669"/>
    <property type="project" value="InterPro"/>
</dbReference>
<dbReference type="Pfam" id="PF03837">
    <property type="entry name" value="RecT"/>
    <property type="match status" value="1"/>
</dbReference>
<dbReference type="InterPro" id="IPR018330">
    <property type="entry name" value="RecT_fam"/>
</dbReference>
<dbReference type="EMBL" id="KU963255">
    <property type="protein sequence ID" value="AMS03219.1"/>
    <property type="molecule type" value="Genomic_DNA"/>
</dbReference>
<dbReference type="GeneID" id="29065742"/>
<name>A0A142KAT6_9CAUD</name>
<dbReference type="RefSeq" id="YP_009286105.1">
    <property type="nucleotide sequence ID" value="NC_031061.1"/>
</dbReference>
<dbReference type="OrthoDB" id="4761at10239"/>
<proteinExistence type="predicted"/>
<gene>
    <name evidence="1" type="primary">60</name>
    <name evidence="1" type="ORF">SEA_NYMPHADORA_60</name>
</gene>
<keyword evidence="2" id="KW-1185">Reference proteome</keyword>
<evidence type="ECO:0000313" key="1">
    <source>
        <dbReference type="EMBL" id="AMS03219.1"/>
    </source>
</evidence>
<organism evidence="1 2">
    <name type="scientific">Gordonia phage Nymphadora</name>
    <dbReference type="NCBI Taxonomy" id="1821558"/>
    <lineage>
        <taxon>Viruses</taxon>
        <taxon>Duplodnaviria</taxon>
        <taxon>Heunggongvirae</taxon>
        <taxon>Uroviricota</taxon>
        <taxon>Caudoviricetes</taxon>
        <taxon>Nymbaxtervirinae</taxon>
        <taxon>Nymphadoravirus</taxon>
        <taxon>Nymphadoravirus nymphadora</taxon>
    </lineage>
</organism>
<dbReference type="GO" id="GO:0006259">
    <property type="term" value="P:DNA metabolic process"/>
    <property type="evidence" value="ECO:0007669"/>
    <property type="project" value="InterPro"/>
</dbReference>
<reference evidence="2" key="1">
    <citation type="submission" date="2016-03" db="EMBL/GenBank/DDBJ databases">
        <authorList>
            <person name="Ploux O."/>
        </authorList>
    </citation>
    <scope>NUCLEOTIDE SEQUENCE [LARGE SCALE GENOMIC DNA]</scope>
</reference>
<protein>
    <submittedName>
        <fullName evidence="1">RecT-like ssDNA binding protein</fullName>
    </submittedName>
</protein>
<dbReference type="KEGG" id="vg:29065742"/>
<accession>A0A142KAT6</accession>